<organism evidence="1 2">
    <name type="scientific">Rhodanobacter denitrificans</name>
    <dbReference type="NCBI Taxonomy" id="666685"/>
    <lineage>
        <taxon>Bacteria</taxon>
        <taxon>Pseudomonadati</taxon>
        <taxon>Pseudomonadota</taxon>
        <taxon>Gammaproteobacteria</taxon>
        <taxon>Lysobacterales</taxon>
        <taxon>Rhodanobacteraceae</taxon>
        <taxon>Rhodanobacter</taxon>
    </lineage>
</organism>
<dbReference type="AlphaFoldDB" id="M4NMX4"/>
<protein>
    <submittedName>
        <fullName evidence="1">Uncharacterized protein</fullName>
    </submittedName>
</protein>
<dbReference type="EMBL" id="CP003470">
    <property type="protein sequence ID" value="AGG89031.1"/>
    <property type="molecule type" value="Genomic_DNA"/>
</dbReference>
<dbReference type="KEGG" id="rhd:R2APBS1_1907"/>
<name>M4NMX4_9GAMM</name>
<evidence type="ECO:0000313" key="2">
    <source>
        <dbReference type="Proteomes" id="UP000011859"/>
    </source>
</evidence>
<sequence>MLSNVERLESVLSQLGRPGTCEATIAILKGMSAGEQAKVATQFSTQMRGLTLQYPRFAADAPIAAQAAADAVALGL</sequence>
<dbReference type="RefSeq" id="WP_015447756.1">
    <property type="nucleotide sequence ID" value="NC_020541.1"/>
</dbReference>
<accession>M4NMX4</accession>
<dbReference type="HOGENOM" id="CLU_2652070_0_0_6"/>
<evidence type="ECO:0000313" key="1">
    <source>
        <dbReference type="EMBL" id="AGG89031.1"/>
    </source>
</evidence>
<reference evidence="1 2" key="1">
    <citation type="submission" date="2012-04" db="EMBL/GenBank/DDBJ databases">
        <title>Complete genome of Rhodanobacter sp. 2APBS1.</title>
        <authorList>
            <consortium name="US DOE Joint Genome Institute"/>
            <person name="Huntemann M."/>
            <person name="Wei C.-L."/>
            <person name="Han J."/>
            <person name="Detter J.C."/>
            <person name="Han C."/>
            <person name="Tapia R."/>
            <person name="Munk A.C.C."/>
            <person name="Chen A."/>
            <person name="Krypides N."/>
            <person name="Mavromatis K."/>
            <person name="Markowitz V."/>
            <person name="Szeto E."/>
            <person name="Ivanova N."/>
            <person name="Mikhailova N."/>
            <person name="Ovchinnikova G."/>
            <person name="Pagani I."/>
            <person name="Pati A."/>
            <person name="Goodwin L."/>
            <person name="Peters L."/>
            <person name="Pitluck S."/>
            <person name="Woyke T."/>
            <person name="Prakash O."/>
            <person name="Elkins J."/>
            <person name="Brown S."/>
            <person name="Palumbo A."/>
            <person name="Hemme C."/>
            <person name="Zhou J."/>
            <person name="Watson D."/>
            <person name="Jardine P."/>
            <person name="Kostka J."/>
            <person name="Green S."/>
        </authorList>
    </citation>
    <scope>NUCLEOTIDE SEQUENCE [LARGE SCALE GENOMIC DNA]</scope>
    <source>
        <strain evidence="1 2">2APBS1</strain>
    </source>
</reference>
<keyword evidence="2" id="KW-1185">Reference proteome</keyword>
<dbReference type="Proteomes" id="UP000011859">
    <property type="component" value="Chromosome"/>
</dbReference>
<proteinExistence type="predicted"/>
<gene>
    <name evidence="1" type="ORF">R2APBS1_1907</name>
</gene>
<dbReference type="STRING" id="666685.R2APBS1_1907"/>
<dbReference type="GeneID" id="72428641"/>